<reference evidence="1 2" key="2">
    <citation type="submission" date="2018-11" db="EMBL/GenBank/DDBJ databases">
        <authorList>
            <consortium name="Pathogen Informatics"/>
        </authorList>
    </citation>
    <scope>NUCLEOTIDE SEQUENCE [LARGE SCALE GENOMIC DNA]</scope>
    <source>
        <strain evidence="1 2">NST_G2</strain>
    </source>
</reference>
<organism evidence="3">
    <name type="scientific">Schistocephalus solidus</name>
    <name type="common">Tapeworm</name>
    <dbReference type="NCBI Taxonomy" id="70667"/>
    <lineage>
        <taxon>Eukaryota</taxon>
        <taxon>Metazoa</taxon>
        <taxon>Spiralia</taxon>
        <taxon>Lophotrochozoa</taxon>
        <taxon>Platyhelminthes</taxon>
        <taxon>Cestoda</taxon>
        <taxon>Eucestoda</taxon>
        <taxon>Diphyllobothriidea</taxon>
        <taxon>Diphyllobothriidae</taxon>
        <taxon>Schistocephalus</taxon>
    </lineage>
</organism>
<evidence type="ECO:0000313" key="2">
    <source>
        <dbReference type="Proteomes" id="UP000275846"/>
    </source>
</evidence>
<accession>A0A183T2K6</accession>
<evidence type="ECO:0000313" key="1">
    <source>
        <dbReference type="EMBL" id="VDL97089.1"/>
    </source>
</evidence>
<sequence length="118" mass="13592">MHLNSKGFLPVPLQPQINSSKIKLFKVSTSVCPPGVVNGYGYEHGQQLRGFQGLKVSRSSKFQGLSARPERQFLRQQAQIRTQLKEEMRQHDEPIVDDFKDTYFNLSLKMQHTFIWAA</sequence>
<dbReference type="OrthoDB" id="2139606at2759"/>
<keyword evidence="2" id="KW-1185">Reference proteome</keyword>
<dbReference type="AlphaFoldDB" id="A0A183T2K6"/>
<name>A0A183T2K6_SCHSO</name>
<proteinExistence type="predicted"/>
<reference evidence="3" key="1">
    <citation type="submission" date="2016-06" db="UniProtKB">
        <authorList>
            <consortium name="WormBaseParasite"/>
        </authorList>
    </citation>
    <scope>IDENTIFICATION</scope>
</reference>
<dbReference type="WBParaSite" id="SSLN_0001112001-mRNA-1">
    <property type="protein sequence ID" value="SSLN_0001112001-mRNA-1"/>
    <property type="gene ID" value="SSLN_0001112001"/>
</dbReference>
<protein>
    <submittedName>
        <fullName evidence="1 3">Uncharacterized protein</fullName>
    </submittedName>
</protein>
<evidence type="ECO:0000313" key="3">
    <source>
        <dbReference type="WBParaSite" id="SSLN_0001112001-mRNA-1"/>
    </source>
</evidence>
<gene>
    <name evidence="1" type="ORF">SSLN_LOCUS10704</name>
</gene>
<dbReference type="EMBL" id="UYSU01036037">
    <property type="protein sequence ID" value="VDL97089.1"/>
    <property type="molecule type" value="Genomic_DNA"/>
</dbReference>
<dbReference type="Proteomes" id="UP000275846">
    <property type="component" value="Unassembled WGS sequence"/>
</dbReference>